<accession>A0ABQ5IQA8</accession>
<dbReference type="SMART" id="SM00343">
    <property type="entry name" value="ZnF_C2HC"/>
    <property type="match status" value="1"/>
</dbReference>
<evidence type="ECO:0000313" key="5">
    <source>
        <dbReference type="EMBL" id="GJU01453.1"/>
    </source>
</evidence>
<keyword evidence="1" id="KW-0862">Zinc</keyword>
<dbReference type="SUPFAM" id="SSF57756">
    <property type="entry name" value="Retrovirus zinc finger-like domains"/>
    <property type="match status" value="1"/>
</dbReference>
<reference evidence="5" key="2">
    <citation type="submission" date="2022-01" db="EMBL/GenBank/DDBJ databases">
        <authorList>
            <person name="Yamashiro T."/>
            <person name="Shiraishi A."/>
            <person name="Satake H."/>
            <person name="Nakayama K."/>
        </authorList>
    </citation>
    <scope>NUCLEOTIDE SEQUENCE</scope>
</reference>
<evidence type="ECO:0000256" key="2">
    <source>
        <dbReference type="SAM" id="Coils"/>
    </source>
</evidence>
<comment type="caution">
    <text evidence="5">The sequence shown here is derived from an EMBL/GenBank/DDBJ whole genome shotgun (WGS) entry which is preliminary data.</text>
</comment>
<reference evidence="5" key="1">
    <citation type="journal article" date="2022" name="Int. J. Mol. Sci.">
        <title>Draft Genome of Tanacetum Coccineum: Genomic Comparison of Closely Related Tanacetum-Family Plants.</title>
        <authorList>
            <person name="Yamashiro T."/>
            <person name="Shiraishi A."/>
            <person name="Nakayama K."/>
            <person name="Satake H."/>
        </authorList>
    </citation>
    <scope>NUCLEOTIDE SEQUENCE</scope>
</reference>
<protein>
    <submittedName>
        <fullName evidence="5">Ribonuclease H-like domain-containing protein</fullName>
    </submittedName>
</protein>
<dbReference type="PANTHER" id="PTHR35317:SF23">
    <property type="entry name" value="OS04G0629600 PROTEIN"/>
    <property type="match status" value="1"/>
</dbReference>
<feature type="domain" description="CCHC-type" evidence="4">
    <location>
        <begin position="350"/>
        <end position="364"/>
    </location>
</feature>
<gene>
    <name evidence="5" type="ORF">Tco_1111791</name>
</gene>
<dbReference type="Pfam" id="PF00098">
    <property type="entry name" value="zf-CCHC"/>
    <property type="match status" value="1"/>
</dbReference>
<feature type="compositionally biased region" description="Basic and acidic residues" evidence="3">
    <location>
        <begin position="381"/>
        <end position="392"/>
    </location>
</feature>
<dbReference type="PROSITE" id="PS50158">
    <property type="entry name" value="ZF_CCHC"/>
    <property type="match status" value="1"/>
</dbReference>
<feature type="compositionally biased region" description="Polar residues" evidence="3">
    <location>
        <begin position="625"/>
        <end position="646"/>
    </location>
</feature>
<keyword evidence="1" id="KW-0479">Metal-binding</keyword>
<feature type="coiled-coil region" evidence="2">
    <location>
        <begin position="439"/>
        <end position="473"/>
    </location>
</feature>
<feature type="region of interest" description="Disordered" evidence="3">
    <location>
        <begin position="255"/>
        <end position="278"/>
    </location>
</feature>
<feature type="compositionally biased region" description="Low complexity" evidence="3">
    <location>
        <begin position="17"/>
        <end position="26"/>
    </location>
</feature>
<sequence>MSETQDENPPPPPPPATQQTPTQQTPHTVSTIKLPILKKGEYDIWAMKMEHYLAHTDYPIWEVIQNGNGPVSVTTDTSGQLKILPPKTAEEIVARERERKARTTLLMAIPEDHLAKFHKMTDAKEMWNAIKSRFGGNDESKKMQKYILKQQFEGFTVSNSDGIHKGYERFQSLLSQLEIHGAGVSTEDANQKFLRSLPSAWLQVSLIMRNKPGMDSLSFDDLYNNLRVFENDVKGSTASSSNLQNVAFVSENTSSTNDVSTAHGVSNTSGHYSKHEQTSSYSLLASQSSCPQLDHEDLDQVDEYDLEEMDLKWQVAMISMRIKKFYKKTGRKLQFDAKEPVGFDKTKVECYNCHKTGHFARECRTKEDNRRRDGWNPGNKDGSRTGKKEESKALVTVDGESVDWTTHSEDDENYAFMASNSSGSDTQVPSCSNECKESYANLKRLYDAQREQLSDASVEIKAYTQGLKKVEAQLVAHQQGQLWYEQKIKFMKIDLDDKTDVLTYHKKLLAKAQKEKDDLEVIVDKWNHSSKNLGKIVNYPMSASDKFGLGYGDYRYSGILSYENEVLQSVFKGNKSDFENPPLHKRLVKTCEMQAVPPPMTGNYLPSGPDVEIDDSQYTYGPEKTQPSESESQTTELDTCDSNISTEPSELVSEPVVNESNVEVQPKVWSDAPIIEEYESDSDDEYVSVQTKGLDTPSFANKQVKTPRENVKNHLHIVKNLRLTTKSWGMGLLKEHVLCVVVLVI</sequence>
<evidence type="ECO:0000259" key="4">
    <source>
        <dbReference type="PROSITE" id="PS50158"/>
    </source>
</evidence>
<dbReference type="InterPro" id="IPR036875">
    <property type="entry name" value="Znf_CCHC_sf"/>
</dbReference>
<organism evidence="5 6">
    <name type="scientific">Tanacetum coccineum</name>
    <dbReference type="NCBI Taxonomy" id="301880"/>
    <lineage>
        <taxon>Eukaryota</taxon>
        <taxon>Viridiplantae</taxon>
        <taxon>Streptophyta</taxon>
        <taxon>Embryophyta</taxon>
        <taxon>Tracheophyta</taxon>
        <taxon>Spermatophyta</taxon>
        <taxon>Magnoliopsida</taxon>
        <taxon>eudicotyledons</taxon>
        <taxon>Gunneridae</taxon>
        <taxon>Pentapetalae</taxon>
        <taxon>asterids</taxon>
        <taxon>campanulids</taxon>
        <taxon>Asterales</taxon>
        <taxon>Asteraceae</taxon>
        <taxon>Asteroideae</taxon>
        <taxon>Anthemideae</taxon>
        <taxon>Anthemidinae</taxon>
        <taxon>Tanacetum</taxon>
    </lineage>
</organism>
<proteinExistence type="predicted"/>
<dbReference type="Pfam" id="PF14223">
    <property type="entry name" value="Retrotran_gag_2"/>
    <property type="match status" value="1"/>
</dbReference>
<dbReference type="Proteomes" id="UP001151760">
    <property type="component" value="Unassembled WGS sequence"/>
</dbReference>
<keyword evidence="6" id="KW-1185">Reference proteome</keyword>
<evidence type="ECO:0000256" key="1">
    <source>
        <dbReference type="PROSITE-ProRule" id="PRU00047"/>
    </source>
</evidence>
<feature type="region of interest" description="Disordered" evidence="3">
    <location>
        <begin position="599"/>
        <end position="655"/>
    </location>
</feature>
<evidence type="ECO:0000313" key="6">
    <source>
        <dbReference type="Proteomes" id="UP001151760"/>
    </source>
</evidence>
<keyword evidence="1" id="KW-0863">Zinc-finger</keyword>
<evidence type="ECO:0000256" key="3">
    <source>
        <dbReference type="SAM" id="MobiDB-lite"/>
    </source>
</evidence>
<name>A0ABQ5IQA8_9ASTR</name>
<keyword evidence="2" id="KW-0175">Coiled coil</keyword>
<dbReference type="Gene3D" id="4.10.60.10">
    <property type="entry name" value="Zinc finger, CCHC-type"/>
    <property type="match status" value="1"/>
</dbReference>
<dbReference type="EMBL" id="BQNB010020966">
    <property type="protein sequence ID" value="GJU01453.1"/>
    <property type="molecule type" value="Genomic_DNA"/>
</dbReference>
<feature type="region of interest" description="Disordered" evidence="3">
    <location>
        <begin position="366"/>
        <end position="392"/>
    </location>
</feature>
<dbReference type="InterPro" id="IPR001878">
    <property type="entry name" value="Znf_CCHC"/>
</dbReference>
<feature type="region of interest" description="Disordered" evidence="3">
    <location>
        <begin position="1"/>
        <end position="29"/>
    </location>
</feature>
<dbReference type="PANTHER" id="PTHR35317">
    <property type="entry name" value="OS04G0629600 PROTEIN"/>
    <property type="match status" value="1"/>
</dbReference>
<feature type="compositionally biased region" description="Polar residues" evidence="3">
    <location>
        <begin position="255"/>
        <end position="271"/>
    </location>
</feature>